<dbReference type="Proteomes" id="UP000237104">
    <property type="component" value="Unassembled WGS sequence"/>
</dbReference>
<feature type="transmembrane region" description="Helical" evidence="1">
    <location>
        <begin position="88"/>
        <end position="110"/>
    </location>
</feature>
<dbReference type="EMBL" id="PPXF01000017">
    <property type="protein sequence ID" value="POH70396.1"/>
    <property type="molecule type" value="Genomic_DNA"/>
</dbReference>
<proteinExistence type="predicted"/>
<feature type="transmembrane region" description="Helical" evidence="1">
    <location>
        <begin position="179"/>
        <end position="197"/>
    </location>
</feature>
<feature type="transmembrane region" description="Helical" evidence="1">
    <location>
        <begin position="228"/>
        <end position="252"/>
    </location>
</feature>
<keyword evidence="1" id="KW-0812">Transmembrane</keyword>
<keyword evidence="1" id="KW-1133">Transmembrane helix</keyword>
<evidence type="ECO:0000256" key="1">
    <source>
        <dbReference type="SAM" id="Phobius"/>
    </source>
</evidence>
<dbReference type="OrthoDB" id="3732892at2"/>
<feature type="transmembrane region" description="Helical" evidence="1">
    <location>
        <begin position="6"/>
        <end position="23"/>
    </location>
</feature>
<feature type="transmembrane region" description="Helical" evidence="1">
    <location>
        <begin position="147"/>
        <end position="167"/>
    </location>
</feature>
<name>A0A2S3ZNR3_9MICO</name>
<evidence type="ECO:0000313" key="3">
    <source>
        <dbReference type="Proteomes" id="UP000237104"/>
    </source>
</evidence>
<gene>
    <name evidence="2" type="ORF">C3B59_04805</name>
</gene>
<feature type="transmembrane region" description="Helical" evidence="1">
    <location>
        <begin position="264"/>
        <end position="288"/>
    </location>
</feature>
<dbReference type="RefSeq" id="WP_103430265.1">
    <property type="nucleotide sequence ID" value="NZ_PPXF01000017.1"/>
</dbReference>
<sequence length="323" mass="33500">MDAYKITLLVVSGVVVVGFAWQLRPSAAVRPRALGEAARQAGLAVTPEVEPILIARLRAQTRATLVGSMVALVAGTAGLLLLPTPDAYVAGPFLLIALTGMGTVVGNAIAEGRAALVPLDDRPRLARTPTPTRTDYLSAFDRRAAPVSLGVSALALVGLATLITANPDGAFGDAGLVELWLPGATLWFLALASAAVGRGLTTRILQRGQPAGDDVELAWSDALRSRTLIVFAQTPATGAFCSLALALLSVSSAASGSSATAQSISLWTILSVSVLTLAFSGIIVWSTVRMRTPHYLLRLWPAVAAQLCITAESEPIPAGHGRR</sequence>
<accession>A0A2S3ZNR3</accession>
<protein>
    <submittedName>
        <fullName evidence="2">Uncharacterized protein</fullName>
    </submittedName>
</protein>
<evidence type="ECO:0000313" key="2">
    <source>
        <dbReference type="EMBL" id="POH70396.1"/>
    </source>
</evidence>
<organism evidence="2 3">
    <name type="scientific">Cryobacterium zongtaii</name>
    <dbReference type="NCBI Taxonomy" id="1259217"/>
    <lineage>
        <taxon>Bacteria</taxon>
        <taxon>Bacillati</taxon>
        <taxon>Actinomycetota</taxon>
        <taxon>Actinomycetes</taxon>
        <taxon>Micrococcales</taxon>
        <taxon>Microbacteriaceae</taxon>
        <taxon>Cryobacterium</taxon>
    </lineage>
</organism>
<feature type="transmembrane region" description="Helical" evidence="1">
    <location>
        <begin position="63"/>
        <end position="82"/>
    </location>
</feature>
<dbReference type="AlphaFoldDB" id="A0A2S3ZNR3"/>
<keyword evidence="1" id="KW-0472">Membrane</keyword>
<reference evidence="2 3" key="1">
    <citation type="submission" date="2018-01" db="EMBL/GenBank/DDBJ databases">
        <title>Cryobacterium sp. nov., from glaciers in China.</title>
        <authorList>
            <person name="Liu Q."/>
            <person name="Xin Y.-H."/>
        </authorList>
    </citation>
    <scope>NUCLEOTIDE SEQUENCE [LARGE SCALE GENOMIC DNA]</scope>
    <source>
        <strain evidence="2 3">TMB1-8</strain>
    </source>
</reference>
<comment type="caution">
    <text evidence="2">The sequence shown here is derived from an EMBL/GenBank/DDBJ whole genome shotgun (WGS) entry which is preliminary data.</text>
</comment>